<dbReference type="GO" id="GO:0051782">
    <property type="term" value="P:negative regulation of cell division"/>
    <property type="evidence" value="ECO:0007669"/>
    <property type="project" value="TreeGrafter"/>
</dbReference>
<dbReference type="AlphaFoldDB" id="A0A5C4MY00"/>
<evidence type="ECO:0000259" key="1">
    <source>
        <dbReference type="Pfam" id="PF26563"/>
    </source>
</evidence>
<gene>
    <name evidence="3" type="ORF">FHE65_04555</name>
    <name evidence="2" type="ORF">FHE65_04900</name>
</gene>
<dbReference type="Proteomes" id="UP000306740">
    <property type="component" value="Unassembled WGS sequence"/>
</dbReference>
<evidence type="ECO:0000313" key="3">
    <source>
        <dbReference type="EMBL" id="TNC49964.1"/>
    </source>
</evidence>
<dbReference type="GO" id="GO:0009898">
    <property type="term" value="C:cytoplasmic side of plasma membrane"/>
    <property type="evidence" value="ECO:0007669"/>
    <property type="project" value="TreeGrafter"/>
</dbReference>
<accession>A0A5C4MY00</accession>
<dbReference type="EMBL" id="VDFR01000020">
    <property type="protein sequence ID" value="TNC49964.1"/>
    <property type="molecule type" value="Genomic_DNA"/>
</dbReference>
<dbReference type="EMBL" id="VDFR01000021">
    <property type="protein sequence ID" value="TNC49731.1"/>
    <property type="molecule type" value="Genomic_DNA"/>
</dbReference>
<dbReference type="PANTHER" id="PTHR43384:SF11">
    <property type="entry name" value="SEPTUM SITE DETERMINING PROTEIN"/>
    <property type="match status" value="1"/>
</dbReference>
<sequence length="368" mass="37360">MDANVGRPGSARPLVVTASEQRLESVLRLCAATGVEPYVCADDLGSARQLWTAAGLVVVGDDALDALAAAAFTRRPDVVVIAEEEPDPRVWGVALAVGADRVLALPRDDDALCAALAEGADGVGPDAPVLAVVGASGGVGASSLAAAVAMTATRDRAGGGSGPGPRVLLVDADPWGGGLDVLLGVEGVPGLRWGDLTDTHGRLSAAALSRSLPCFDELAVLAWDRGATAPPAPETVRAVLAAGRRSHSLVVVDLPRHLDSAAEEILARAAAVLLVVPDDVRAVGAASGVVDGVGGWVDSLGLAVRRRRGGLPAPLIAETLGVRLVTTVDDDARFRRTVEEGLGPLARRSAVGRAARTVLDVLGPELGR</sequence>
<feature type="domain" description="Rv3660c-like CheY-like N-terminal" evidence="1">
    <location>
        <begin position="16"/>
        <end position="121"/>
    </location>
</feature>
<dbReference type="InterPro" id="IPR027417">
    <property type="entry name" value="P-loop_NTPase"/>
</dbReference>
<evidence type="ECO:0000313" key="4">
    <source>
        <dbReference type="Proteomes" id="UP000306740"/>
    </source>
</evidence>
<dbReference type="GO" id="GO:0005829">
    <property type="term" value="C:cytosol"/>
    <property type="evidence" value="ECO:0007669"/>
    <property type="project" value="TreeGrafter"/>
</dbReference>
<dbReference type="RefSeq" id="WP_139086516.1">
    <property type="nucleotide sequence ID" value="NZ_VDFR01000020.1"/>
</dbReference>
<reference evidence="3 4" key="1">
    <citation type="submission" date="2019-05" db="EMBL/GenBank/DDBJ databases">
        <title>Mumia sp. nov., isolated from the intestinal contents of plateau pika (Ochotona curzoniae) in the Qinghai-Tibet plateau of China.</title>
        <authorList>
            <person name="Tian Z."/>
        </authorList>
    </citation>
    <scope>NUCLEOTIDE SEQUENCE [LARGE SCALE GENOMIC DNA]</scope>
    <source>
        <strain evidence="4">527</strain>
        <strain evidence="3">Z527</strain>
    </source>
</reference>
<comment type="caution">
    <text evidence="3">The sequence shown here is derived from an EMBL/GenBank/DDBJ whole genome shotgun (WGS) entry which is preliminary data.</text>
</comment>
<dbReference type="NCBIfam" id="TIGR03815">
    <property type="entry name" value="CpaE_hom_Actino"/>
    <property type="match status" value="1"/>
</dbReference>
<dbReference type="GO" id="GO:0016887">
    <property type="term" value="F:ATP hydrolysis activity"/>
    <property type="evidence" value="ECO:0007669"/>
    <property type="project" value="TreeGrafter"/>
</dbReference>
<organism evidence="3 4">
    <name type="scientific">Mumia zhuanghuii</name>
    <dbReference type="NCBI Taxonomy" id="2585211"/>
    <lineage>
        <taxon>Bacteria</taxon>
        <taxon>Bacillati</taxon>
        <taxon>Actinomycetota</taxon>
        <taxon>Actinomycetes</taxon>
        <taxon>Propionibacteriales</taxon>
        <taxon>Nocardioidaceae</taxon>
        <taxon>Mumia</taxon>
    </lineage>
</organism>
<proteinExistence type="predicted"/>
<dbReference type="OrthoDB" id="3252838at2"/>
<dbReference type="PANTHER" id="PTHR43384">
    <property type="entry name" value="SEPTUM SITE-DETERMINING PROTEIN MIND HOMOLOG, CHLOROPLASTIC-RELATED"/>
    <property type="match status" value="1"/>
</dbReference>
<protein>
    <submittedName>
        <fullName evidence="3">Septum formation initiator</fullName>
    </submittedName>
</protein>
<dbReference type="Gene3D" id="3.40.50.300">
    <property type="entry name" value="P-loop containing nucleotide triphosphate hydrolases"/>
    <property type="match status" value="1"/>
</dbReference>
<dbReference type="InterPro" id="IPR050625">
    <property type="entry name" value="ParA/MinD_ATPase"/>
</dbReference>
<dbReference type="Pfam" id="PF26563">
    <property type="entry name" value="Rv3660c_N"/>
    <property type="match status" value="1"/>
</dbReference>
<evidence type="ECO:0000313" key="2">
    <source>
        <dbReference type="EMBL" id="TNC49731.1"/>
    </source>
</evidence>
<dbReference type="InterPro" id="IPR059050">
    <property type="entry name" value="Rv3660c_N"/>
</dbReference>
<dbReference type="InterPro" id="IPR022521">
    <property type="entry name" value="Rv3660c"/>
</dbReference>
<dbReference type="GO" id="GO:0005524">
    <property type="term" value="F:ATP binding"/>
    <property type="evidence" value="ECO:0007669"/>
    <property type="project" value="TreeGrafter"/>
</dbReference>
<dbReference type="SUPFAM" id="SSF52540">
    <property type="entry name" value="P-loop containing nucleoside triphosphate hydrolases"/>
    <property type="match status" value="1"/>
</dbReference>
<name>A0A5C4MY00_9ACTN</name>